<evidence type="ECO:0000259" key="9">
    <source>
        <dbReference type="PROSITE" id="PS50250"/>
    </source>
</evidence>
<dbReference type="GO" id="GO:0008180">
    <property type="term" value="C:COP9 signalosome"/>
    <property type="evidence" value="ECO:0007669"/>
    <property type="project" value="UniProtKB-KW"/>
</dbReference>
<keyword evidence="6" id="KW-0539">Nucleus</keyword>
<evidence type="ECO:0000313" key="11">
    <source>
        <dbReference type="Proteomes" id="UP000243723"/>
    </source>
</evidence>
<dbReference type="Pfam" id="PF01399">
    <property type="entry name" value="PCI"/>
    <property type="match status" value="1"/>
</dbReference>
<feature type="domain" description="PCI" evidence="9">
    <location>
        <begin position="243"/>
        <end position="413"/>
    </location>
</feature>
<dbReference type="Proteomes" id="UP000243723">
    <property type="component" value="Unassembled WGS sequence"/>
</dbReference>
<dbReference type="InterPro" id="IPR036390">
    <property type="entry name" value="WH_DNA-bd_sf"/>
</dbReference>
<evidence type="ECO:0000256" key="7">
    <source>
        <dbReference type="SAM" id="Coils"/>
    </source>
</evidence>
<dbReference type="STRING" id="40998.A0A2P7ZTU9"/>
<evidence type="ECO:0000256" key="5">
    <source>
        <dbReference type="ARBA" id="ARBA00022790"/>
    </source>
</evidence>
<accession>A0A2P7ZTU9</accession>
<dbReference type="PROSITE" id="PS50250">
    <property type="entry name" value="PCI"/>
    <property type="match status" value="1"/>
</dbReference>
<comment type="similarity">
    <text evidence="3">Belongs to the CSN1 family.</text>
</comment>
<evidence type="ECO:0000256" key="8">
    <source>
        <dbReference type="SAM" id="MobiDB-lite"/>
    </source>
</evidence>
<dbReference type="PANTHER" id="PTHR14145:SF2">
    <property type="entry name" value="COP9 SIGNALOSOME COMPLEX SUBUNIT 1"/>
    <property type="match status" value="1"/>
</dbReference>
<dbReference type="SUPFAM" id="SSF46785">
    <property type="entry name" value="Winged helix' DNA-binding domain"/>
    <property type="match status" value="1"/>
</dbReference>
<evidence type="ECO:0000256" key="3">
    <source>
        <dbReference type="ARBA" id="ARBA00008793"/>
    </source>
</evidence>
<keyword evidence="11" id="KW-1185">Reference proteome</keyword>
<dbReference type="OrthoDB" id="422427at2759"/>
<reference evidence="10 11" key="1">
    <citation type="submission" date="2017-05" db="EMBL/GenBank/DDBJ databases">
        <title>Draft genome sequence of Elsinoe australis.</title>
        <authorList>
            <person name="Cheng Q."/>
        </authorList>
    </citation>
    <scope>NUCLEOTIDE SEQUENCE [LARGE SCALE GENOMIC DNA]</scope>
    <source>
        <strain evidence="10 11">NL1</strain>
    </source>
</reference>
<dbReference type="InterPro" id="IPR045135">
    <property type="entry name" value="Rpn7_N"/>
</dbReference>
<sequence length="477" mass="53409">MASTVEQSPHFAGRLQRGELVVRDLPKFDLDSYISNYEGQTRLARLHYIARLCPQLAIEALHIAIPEATSSKDPSLYIELTSLLHEISSKDALATPDTEWVERRKKENQRETERLEQELRGYKNNLIKESIRMGQEDLASHYLATADFENSQKAFQRMREYCTTPKHVAEMTLKLMYSSLISGSWLMVQSHCHKARVLSIKPEEKAKFDPAIEACSGLAYLSVEEYGSAAKSFLRVNPSYITSEPISSIAFQKAVMTGNDIAVYGGLTALVSMDRDQLRNQVLENSEFRTFLELEPHIRRAISSFCDAKYTACLQALEAYRSDHLLDIYLGPHLSDLYGKIRSKSIVQYFVPFSHVRIADLAAAFPMRGQGAPTGQAAVKAMEDELVDMIQDRMLEARIDAVDGLLLAPPRDSRAETQEGVLETAAEVERSLRLKLHRLNMQHASLELANPKGGKGSKITSMPGWDGPDLGTPMSNA</sequence>
<comment type="subcellular location">
    <subcellularLocation>
        <location evidence="2">Cytoplasm</location>
    </subcellularLocation>
    <subcellularLocation>
        <location evidence="1">Nucleus</location>
    </subcellularLocation>
</comment>
<keyword evidence="4" id="KW-0963">Cytoplasm</keyword>
<dbReference type="InterPro" id="IPR000717">
    <property type="entry name" value="PCI_dom"/>
</dbReference>
<name>A0A2P7ZTU9_9PEZI</name>
<organism evidence="10 11">
    <name type="scientific">Elsinoe australis</name>
    <dbReference type="NCBI Taxonomy" id="40998"/>
    <lineage>
        <taxon>Eukaryota</taxon>
        <taxon>Fungi</taxon>
        <taxon>Dikarya</taxon>
        <taxon>Ascomycota</taxon>
        <taxon>Pezizomycotina</taxon>
        <taxon>Dothideomycetes</taxon>
        <taxon>Dothideomycetidae</taxon>
        <taxon>Myriangiales</taxon>
        <taxon>Elsinoaceae</taxon>
        <taxon>Elsinoe</taxon>
    </lineage>
</organism>
<dbReference type="PANTHER" id="PTHR14145">
    <property type="entry name" value="26S PROTESOME SUBUNIT 6"/>
    <property type="match status" value="1"/>
</dbReference>
<dbReference type="Pfam" id="PF10602">
    <property type="entry name" value="RPN7"/>
    <property type="match status" value="1"/>
</dbReference>
<dbReference type="AlphaFoldDB" id="A0A2P7ZTU9"/>
<evidence type="ECO:0000313" key="10">
    <source>
        <dbReference type="EMBL" id="PSK51643.1"/>
    </source>
</evidence>
<feature type="region of interest" description="Disordered" evidence="8">
    <location>
        <begin position="448"/>
        <end position="477"/>
    </location>
</feature>
<dbReference type="EMBL" id="NHZQ01000121">
    <property type="protein sequence ID" value="PSK51643.1"/>
    <property type="molecule type" value="Genomic_DNA"/>
</dbReference>
<evidence type="ECO:0000256" key="6">
    <source>
        <dbReference type="ARBA" id="ARBA00023242"/>
    </source>
</evidence>
<gene>
    <name evidence="10" type="ORF">B9Z65_2910</name>
</gene>
<protein>
    <recommendedName>
        <fullName evidence="9">PCI domain-containing protein</fullName>
    </recommendedName>
</protein>
<evidence type="ECO:0000256" key="4">
    <source>
        <dbReference type="ARBA" id="ARBA00022490"/>
    </source>
</evidence>
<comment type="caution">
    <text evidence="10">The sequence shown here is derived from an EMBL/GenBank/DDBJ whole genome shotgun (WGS) entry which is preliminary data.</text>
</comment>
<keyword evidence="7" id="KW-0175">Coiled coil</keyword>
<proteinExistence type="inferred from homology"/>
<evidence type="ECO:0000256" key="2">
    <source>
        <dbReference type="ARBA" id="ARBA00004496"/>
    </source>
</evidence>
<dbReference type="SMART" id="SM00088">
    <property type="entry name" value="PINT"/>
    <property type="match status" value="1"/>
</dbReference>
<dbReference type="GO" id="GO:0005737">
    <property type="term" value="C:cytoplasm"/>
    <property type="evidence" value="ECO:0007669"/>
    <property type="project" value="UniProtKB-SubCell"/>
</dbReference>
<feature type="coiled-coil region" evidence="7">
    <location>
        <begin position="98"/>
        <end position="132"/>
    </location>
</feature>
<dbReference type="InterPro" id="IPR019585">
    <property type="entry name" value="Rpn7/CSN1"/>
</dbReference>
<keyword evidence="5" id="KW-0736">Signalosome</keyword>
<dbReference type="Gene3D" id="1.25.40.570">
    <property type="match status" value="1"/>
</dbReference>
<evidence type="ECO:0000256" key="1">
    <source>
        <dbReference type="ARBA" id="ARBA00004123"/>
    </source>
</evidence>